<proteinExistence type="predicted"/>
<sequence>MDFFKKYVAKISKLFREYSVNLSDIQRLHNSPFVCKNKNEHDHEIDESKGYSARFE</sequence>
<comment type="caution">
    <text evidence="1">The sequence shown here is derived from an EMBL/GenBank/DDBJ whole genome shotgun (WGS) entry which is preliminary data.</text>
</comment>
<organism evidence="1 2">
    <name type="scientific">Aquimarina litoralis</name>
    <dbReference type="NCBI Taxonomy" id="584605"/>
    <lineage>
        <taxon>Bacteria</taxon>
        <taxon>Pseudomonadati</taxon>
        <taxon>Bacteroidota</taxon>
        <taxon>Flavobacteriia</taxon>
        <taxon>Flavobacteriales</taxon>
        <taxon>Flavobacteriaceae</taxon>
        <taxon>Aquimarina</taxon>
    </lineage>
</organism>
<dbReference type="Proteomes" id="UP001501758">
    <property type="component" value="Unassembled WGS sequence"/>
</dbReference>
<evidence type="ECO:0000313" key="2">
    <source>
        <dbReference type="Proteomes" id="UP001501758"/>
    </source>
</evidence>
<accession>A0ABP3TXM2</accession>
<keyword evidence="2" id="KW-1185">Reference proteome</keyword>
<evidence type="ECO:0000313" key="1">
    <source>
        <dbReference type="EMBL" id="GAA0718014.1"/>
    </source>
</evidence>
<gene>
    <name evidence="1" type="ORF">GCM10009430_15620</name>
</gene>
<dbReference type="EMBL" id="BAAAGE010000001">
    <property type="protein sequence ID" value="GAA0718014.1"/>
    <property type="molecule type" value="Genomic_DNA"/>
</dbReference>
<name>A0ABP3TXM2_9FLAO</name>
<protein>
    <submittedName>
        <fullName evidence="1">Uncharacterized protein</fullName>
    </submittedName>
</protein>
<reference evidence="2" key="1">
    <citation type="journal article" date="2019" name="Int. J. Syst. Evol. Microbiol.">
        <title>The Global Catalogue of Microorganisms (GCM) 10K type strain sequencing project: providing services to taxonomists for standard genome sequencing and annotation.</title>
        <authorList>
            <consortium name="The Broad Institute Genomics Platform"/>
            <consortium name="The Broad Institute Genome Sequencing Center for Infectious Disease"/>
            <person name="Wu L."/>
            <person name="Ma J."/>
        </authorList>
    </citation>
    <scope>NUCLEOTIDE SEQUENCE [LARGE SCALE GENOMIC DNA]</scope>
    <source>
        <strain evidence="2">JCM 15974</strain>
    </source>
</reference>